<keyword evidence="6" id="KW-0967">Endosome</keyword>
<evidence type="ECO:0000256" key="3">
    <source>
        <dbReference type="ARBA" id="ARBA00006655"/>
    </source>
</evidence>
<keyword evidence="12" id="KW-0968">Cytoplasmic vesicle</keyword>
<protein>
    <recommendedName>
        <fullName evidence="14">WW domain binding protein VOPP1</fullName>
    </recommendedName>
    <alternativeName>
        <fullName evidence="15">Vesicular, overexpressed in cancer, prosurvival protein 1</fullName>
    </alternativeName>
</protein>
<dbReference type="PANTHER" id="PTHR14971">
    <property type="entry name" value="VESICULAR, OVEREXPRESSED IN CANCER, PROSURVIVAL PROTEIN 1"/>
    <property type="match status" value="1"/>
</dbReference>
<evidence type="ECO:0000256" key="1">
    <source>
        <dbReference type="ARBA" id="ARBA00004358"/>
    </source>
</evidence>
<evidence type="ECO:0000256" key="16">
    <source>
        <dbReference type="SAM" id="Phobius"/>
    </source>
</evidence>
<reference evidence="18" key="1">
    <citation type="submission" date="2025-08" db="UniProtKB">
        <authorList>
            <consortium name="RefSeq"/>
        </authorList>
    </citation>
    <scope>IDENTIFICATION</scope>
</reference>
<dbReference type="PRINTS" id="PR02068">
    <property type="entry name" value="VOPPROTEIN1"/>
</dbReference>
<keyword evidence="17" id="KW-1185">Reference proteome</keyword>
<evidence type="ECO:0000313" key="17">
    <source>
        <dbReference type="Proteomes" id="UP000504632"/>
    </source>
</evidence>
<evidence type="ECO:0000256" key="12">
    <source>
        <dbReference type="ARBA" id="ARBA00023329"/>
    </source>
</evidence>
<evidence type="ECO:0000256" key="8">
    <source>
        <dbReference type="ARBA" id="ARBA00023015"/>
    </source>
</evidence>
<dbReference type="AlphaFoldDB" id="A0A6J2VCX1"/>
<dbReference type="OrthoDB" id="6629737at2759"/>
<evidence type="ECO:0000313" key="18">
    <source>
        <dbReference type="RefSeq" id="XP_030629046.1"/>
    </source>
</evidence>
<dbReference type="InParanoid" id="A0A6J2VCX1"/>
<keyword evidence="4 16" id="KW-0812">Transmembrane</keyword>
<evidence type="ECO:0000256" key="13">
    <source>
        <dbReference type="ARBA" id="ARBA00035628"/>
    </source>
</evidence>
<keyword evidence="11" id="KW-0458">Lysosome</keyword>
<dbReference type="RefSeq" id="XP_030629046.1">
    <property type="nucleotide sequence ID" value="XM_030773186.1"/>
</dbReference>
<evidence type="ECO:0000256" key="5">
    <source>
        <dbReference type="ARBA" id="ARBA00022729"/>
    </source>
</evidence>
<sequence length="166" mass="19223">MRDISRIIFTFCLFAESIADKKYCWYLEGGYPIYFICKSYEDCCSTRCCVRALSIQKVWYFWVLLMLGILFCCGAGFFIRRRMHTAPLPEQPDINVSYSRYPLTAPGLQQQSGFQGYREPGNVVISPVYQMQSHPPHMTAVYPPLPSYCNQPPPSYEEVLRDSVKK</sequence>
<organism evidence="17 18">
    <name type="scientific">Chanos chanos</name>
    <name type="common">Milkfish</name>
    <name type="synonym">Mugil chanos</name>
    <dbReference type="NCBI Taxonomy" id="29144"/>
    <lineage>
        <taxon>Eukaryota</taxon>
        <taxon>Metazoa</taxon>
        <taxon>Chordata</taxon>
        <taxon>Craniata</taxon>
        <taxon>Vertebrata</taxon>
        <taxon>Euteleostomi</taxon>
        <taxon>Actinopterygii</taxon>
        <taxon>Neopterygii</taxon>
        <taxon>Teleostei</taxon>
        <taxon>Ostariophysi</taxon>
        <taxon>Gonorynchiformes</taxon>
        <taxon>Chanidae</taxon>
        <taxon>Chanos</taxon>
    </lineage>
</organism>
<keyword evidence="10" id="KW-0804">Transcription</keyword>
<keyword evidence="8" id="KW-0805">Transcription regulation</keyword>
<keyword evidence="7 16" id="KW-1133">Transmembrane helix</keyword>
<evidence type="ECO:0000256" key="15">
    <source>
        <dbReference type="ARBA" id="ARBA00035715"/>
    </source>
</evidence>
<proteinExistence type="inferred from homology"/>
<evidence type="ECO:0000256" key="14">
    <source>
        <dbReference type="ARBA" id="ARBA00035708"/>
    </source>
</evidence>
<name>A0A6J2VCX1_CHACN</name>
<comment type="similarity">
    <text evidence="3">Belongs to the VOPP1/ECOP family.</text>
</comment>
<evidence type="ECO:0000256" key="4">
    <source>
        <dbReference type="ARBA" id="ARBA00022692"/>
    </source>
</evidence>
<evidence type="ECO:0000256" key="11">
    <source>
        <dbReference type="ARBA" id="ARBA00023228"/>
    </source>
</evidence>
<evidence type="ECO:0000256" key="6">
    <source>
        <dbReference type="ARBA" id="ARBA00022753"/>
    </source>
</evidence>
<keyword evidence="9 16" id="KW-0472">Membrane</keyword>
<evidence type="ECO:0000256" key="2">
    <source>
        <dbReference type="ARBA" id="ARBA00004363"/>
    </source>
</evidence>
<evidence type="ECO:0000256" key="9">
    <source>
        <dbReference type="ARBA" id="ARBA00023136"/>
    </source>
</evidence>
<dbReference type="InterPro" id="IPR026229">
    <property type="entry name" value="VOPP1"/>
</dbReference>
<keyword evidence="5" id="KW-0732">Signal</keyword>
<dbReference type="PANTHER" id="PTHR14971:SF2">
    <property type="entry name" value="VESICULAR, OVEREXPRESSED IN CANCER, PROSURVIVAL PROTEIN 1"/>
    <property type="match status" value="1"/>
</dbReference>
<evidence type="ECO:0000256" key="7">
    <source>
        <dbReference type="ARBA" id="ARBA00022989"/>
    </source>
</evidence>
<dbReference type="GO" id="GO:0005765">
    <property type="term" value="C:lysosomal membrane"/>
    <property type="evidence" value="ECO:0007669"/>
    <property type="project" value="UniProtKB-SubCell"/>
</dbReference>
<dbReference type="Proteomes" id="UP000504632">
    <property type="component" value="Chromosome 5"/>
</dbReference>
<feature type="transmembrane region" description="Helical" evidence="16">
    <location>
        <begin position="59"/>
        <end position="79"/>
    </location>
</feature>
<comment type="subcellular location">
    <subcellularLocation>
        <location evidence="1">Cytoplasmic vesicle membrane</location>
        <topology evidence="1">Single-pass type I membrane protein</topology>
    </subcellularLocation>
    <subcellularLocation>
        <location evidence="13">Late endosome membrane</location>
        <topology evidence="13">Single-pass membrane protein</topology>
    </subcellularLocation>
    <subcellularLocation>
        <location evidence="2">Lysosome membrane</location>
        <topology evidence="2">Single-pass membrane protein</topology>
    </subcellularLocation>
</comment>
<evidence type="ECO:0000256" key="10">
    <source>
        <dbReference type="ARBA" id="ARBA00023163"/>
    </source>
</evidence>
<dbReference type="GO" id="GO:0031902">
    <property type="term" value="C:late endosome membrane"/>
    <property type="evidence" value="ECO:0007669"/>
    <property type="project" value="UniProtKB-SubCell"/>
</dbReference>
<dbReference type="GeneID" id="115811114"/>
<gene>
    <name evidence="18" type="primary">LOC115811114</name>
</gene>
<accession>A0A6J2VCX1</accession>